<comment type="caution">
    <text evidence="5">The sequence shown here is derived from an EMBL/GenBank/DDBJ whole genome shotgun (WGS) entry which is preliminary data.</text>
</comment>
<dbReference type="InterPro" id="IPR032710">
    <property type="entry name" value="NTF2-like_dom_sf"/>
</dbReference>
<evidence type="ECO:0000256" key="2">
    <source>
        <dbReference type="ARBA" id="ARBA00022797"/>
    </source>
</evidence>
<dbReference type="InterPro" id="IPR000391">
    <property type="entry name" value="Rng_hydr_dOase-bsu"/>
</dbReference>
<keyword evidence="2" id="KW-0058">Aromatic hydrocarbons catabolism</keyword>
<evidence type="ECO:0000256" key="4">
    <source>
        <dbReference type="ARBA" id="ARBA00023002"/>
    </source>
</evidence>
<evidence type="ECO:0000256" key="3">
    <source>
        <dbReference type="ARBA" id="ARBA00022964"/>
    </source>
</evidence>
<dbReference type="PANTHER" id="PTHR41534:SF1">
    <property type="entry name" value="BLR3401 PROTEIN"/>
    <property type="match status" value="1"/>
</dbReference>
<evidence type="ECO:0000313" key="6">
    <source>
        <dbReference type="Proteomes" id="UP000242765"/>
    </source>
</evidence>
<dbReference type="OrthoDB" id="7446267at2"/>
<evidence type="ECO:0000313" key="5">
    <source>
        <dbReference type="EMBL" id="OTG66478.1"/>
    </source>
</evidence>
<protein>
    <submittedName>
        <fullName evidence="5">Benzoate 1,2-dioxygenase small subunit</fullName>
    </submittedName>
</protein>
<dbReference type="Gene3D" id="3.10.450.50">
    <property type="match status" value="1"/>
</dbReference>
<dbReference type="GO" id="GO:0051213">
    <property type="term" value="F:dioxygenase activity"/>
    <property type="evidence" value="ECO:0007669"/>
    <property type="project" value="UniProtKB-KW"/>
</dbReference>
<keyword evidence="6" id="KW-1185">Reference proteome</keyword>
<dbReference type="Pfam" id="PF00866">
    <property type="entry name" value="Ring_hydroxyl_B"/>
    <property type="match status" value="1"/>
</dbReference>
<comment type="similarity">
    <text evidence="1">Belongs to the bacterial ring-hydroxylating dioxygenase beta subunit family.</text>
</comment>
<dbReference type="RefSeq" id="WP_086202722.1">
    <property type="nucleotide sequence ID" value="NZ_NEGB01000002.1"/>
</dbReference>
<dbReference type="SUPFAM" id="SSF54427">
    <property type="entry name" value="NTF2-like"/>
    <property type="match status" value="1"/>
</dbReference>
<dbReference type="AlphaFoldDB" id="A0A1Y3CIN9"/>
<keyword evidence="3 5" id="KW-0223">Dioxygenase</keyword>
<evidence type="ECO:0000256" key="1">
    <source>
        <dbReference type="ARBA" id="ARBA00009570"/>
    </source>
</evidence>
<dbReference type="CDD" id="cd00667">
    <property type="entry name" value="ring_hydroxylating_dioxygenases_beta"/>
    <property type="match status" value="1"/>
</dbReference>
<gene>
    <name evidence="5" type="ORF">B9T28_04305</name>
</gene>
<name>A0A1Y3CIN9_9GAMM</name>
<proteinExistence type="inferred from homology"/>
<keyword evidence="4" id="KW-0560">Oxidoreductase</keyword>
<dbReference type="PANTHER" id="PTHR41534">
    <property type="entry name" value="BLR3401 PROTEIN"/>
    <property type="match status" value="1"/>
</dbReference>
<reference evidence="5 6" key="1">
    <citation type="submission" date="2017-04" db="EMBL/GenBank/DDBJ databases">
        <title>High diversity of culturable Acinetobacter species in natural soil and water ecosystems.</title>
        <authorList>
            <person name="Nemec A."/>
            <person name="Radolfova-Krizova L."/>
        </authorList>
    </citation>
    <scope>NUCLEOTIDE SEQUENCE [LARGE SCALE GENOMIC DNA]</scope>
    <source>
        <strain evidence="5 6">ANC 4999</strain>
    </source>
</reference>
<dbReference type="EMBL" id="NEGB01000002">
    <property type="protein sequence ID" value="OTG66478.1"/>
    <property type="molecule type" value="Genomic_DNA"/>
</dbReference>
<organism evidence="5 6">
    <name type="scientific">Acinetobacter silvestris</name>
    <dbReference type="NCBI Taxonomy" id="1977882"/>
    <lineage>
        <taxon>Bacteria</taxon>
        <taxon>Pseudomonadati</taxon>
        <taxon>Pseudomonadota</taxon>
        <taxon>Gammaproteobacteria</taxon>
        <taxon>Moraxellales</taxon>
        <taxon>Moraxellaceae</taxon>
        <taxon>Acinetobacter</taxon>
    </lineage>
</organism>
<dbReference type="STRING" id="1977882.B9T28_04305"/>
<dbReference type="GO" id="GO:0019380">
    <property type="term" value="P:3-phenylpropionate catabolic process"/>
    <property type="evidence" value="ECO:0007669"/>
    <property type="project" value="TreeGrafter"/>
</dbReference>
<accession>A0A1Y3CIN9</accession>
<sequence length="165" mass="20025">MENNAELQYQIEQFLYRNASHCDHKNWKAYLEDFCEEMTFHVPQWKSEFEYTTNPKREMSLIYYANRGGLEDRIFRVETEKSSSAYPLPRTLHQLSNIRIVKVENDEIYIEAGWDTSYVRMEVVRRFFGLVHYRIKKQDQSFKITYKQVILMNDKINAVLDFYHI</sequence>
<dbReference type="Proteomes" id="UP000242765">
    <property type="component" value="Unassembled WGS sequence"/>
</dbReference>